<dbReference type="PANTHER" id="PTHR13774:SF32">
    <property type="entry name" value="ANTISENSE-ENHANCING SEQUENCE 1"/>
    <property type="match status" value="1"/>
</dbReference>
<dbReference type="SUPFAM" id="SSF54506">
    <property type="entry name" value="Diaminopimelate epimerase-like"/>
    <property type="match status" value="1"/>
</dbReference>
<protein>
    <submittedName>
        <fullName evidence="2">PhzF family phenazine biosynthesis protein</fullName>
    </submittedName>
</protein>
<gene>
    <name evidence="2" type="ORF">HH682_14470</name>
</gene>
<dbReference type="Pfam" id="PF02567">
    <property type="entry name" value="PhzC-PhzF"/>
    <property type="match status" value="1"/>
</dbReference>
<name>A0ABS5T256_9GAMM</name>
<reference evidence="2 3" key="1">
    <citation type="submission" date="2020-04" db="EMBL/GenBank/DDBJ databases">
        <title>Genome sequencing of Rosenbergiella species.</title>
        <authorList>
            <person name="Alvarez-Perez S."/>
            <person name="Lievens B."/>
        </authorList>
    </citation>
    <scope>NUCLEOTIDE SEQUENCE [LARGE SCALE GENOMIC DNA]</scope>
    <source>
        <strain evidence="2 3">S61</strain>
    </source>
</reference>
<dbReference type="RefSeq" id="WP_214238230.1">
    <property type="nucleotide sequence ID" value="NZ_JABBFR010000030.1"/>
</dbReference>
<evidence type="ECO:0000313" key="2">
    <source>
        <dbReference type="EMBL" id="MBT0725595.1"/>
    </source>
</evidence>
<dbReference type="PIRSF" id="PIRSF016184">
    <property type="entry name" value="PhzC_PhzF"/>
    <property type="match status" value="1"/>
</dbReference>
<evidence type="ECO:0000313" key="3">
    <source>
        <dbReference type="Proteomes" id="UP000790096"/>
    </source>
</evidence>
<keyword evidence="3" id="KW-1185">Reference proteome</keyword>
<dbReference type="PANTHER" id="PTHR13774">
    <property type="entry name" value="PHENAZINE BIOSYNTHESIS PROTEIN"/>
    <property type="match status" value="1"/>
</dbReference>
<dbReference type="Proteomes" id="UP000790096">
    <property type="component" value="Unassembled WGS sequence"/>
</dbReference>
<dbReference type="EMBL" id="JABBFR010000030">
    <property type="protein sequence ID" value="MBT0725595.1"/>
    <property type="molecule type" value="Genomic_DNA"/>
</dbReference>
<dbReference type="InterPro" id="IPR003719">
    <property type="entry name" value="Phenazine_PhzF-like"/>
</dbReference>
<comment type="caution">
    <text evidence="2">The sequence shown here is derived from an EMBL/GenBank/DDBJ whole genome shotgun (WGS) entry which is preliminary data.</text>
</comment>
<evidence type="ECO:0000256" key="1">
    <source>
        <dbReference type="ARBA" id="ARBA00008270"/>
    </source>
</evidence>
<proteinExistence type="inferred from homology"/>
<sequence length="274" mass="29777">MKSHFEQINVFATDPLKGNPLAVVHCDTDQYSVSTMQAFARWTQLSETVFITPAKDARADYHIRIFTPTEELPFAGHPTLGACHSWLNGREQAVVYQQSAIGIVEIRQIDDQLFFQAPPLLEQRPFSTEERQQLVAATGLLPEEMAATAVLSNGPVWHCVVVNSVERLLSITPDYSAMPDLKLGICSVNPEGNHLVVRAFIGAEATEDPVTGSLNAVLAQWLIGKNELPDHYRAQQGACVGAAGEIEIKTLGGKIFVGGRSTTVISGEITLPTA</sequence>
<dbReference type="NCBIfam" id="TIGR00654">
    <property type="entry name" value="PhzF_family"/>
    <property type="match status" value="1"/>
</dbReference>
<organism evidence="2 3">
    <name type="scientific">Rosenbergiella gaditana</name>
    <dbReference type="NCBI Taxonomy" id="2726987"/>
    <lineage>
        <taxon>Bacteria</taxon>
        <taxon>Pseudomonadati</taxon>
        <taxon>Pseudomonadota</taxon>
        <taxon>Gammaproteobacteria</taxon>
        <taxon>Enterobacterales</taxon>
        <taxon>Erwiniaceae</taxon>
        <taxon>Rosenbergiella</taxon>
    </lineage>
</organism>
<dbReference type="Gene3D" id="3.10.310.10">
    <property type="entry name" value="Diaminopimelate Epimerase, Chain A, domain 1"/>
    <property type="match status" value="2"/>
</dbReference>
<accession>A0ABS5T256</accession>
<comment type="similarity">
    <text evidence="1">Belongs to the PhzF family.</text>
</comment>